<dbReference type="AlphaFoldDB" id="B4F807"/>
<sequence>MFFLVILNLQCQVLQMLVSMSHHLQLYLHSAQTVLENKIMVFTVPLPYFVDPETVQETLQPFIYNLKTLFQEGNYLGQGST</sequence>
<name>B4F807_MAIZE</name>
<evidence type="ECO:0000313" key="2">
    <source>
        <dbReference type="EMBL" id="ACF78250.1"/>
    </source>
</evidence>
<feature type="signal peptide" evidence="1">
    <location>
        <begin position="1"/>
        <end position="16"/>
    </location>
</feature>
<keyword evidence="1" id="KW-0732">Signal</keyword>
<evidence type="ECO:0000256" key="1">
    <source>
        <dbReference type="SAM" id="SignalP"/>
    </source>
</evidence>
<accession>B4F807</accession>
<protein>
    <submittedName>
        <fullName evidence="2">Uncharacterized protein</fullName>
    </submittedName>
</protein>
<proteinExistence type="evidence at transcript level"/>
<organism evidence="2">
    <name type="scientific">Zea mays</name>
    <name type="common">Maize</name>
    <dbReference type="NCBI Taxonomy" id="4577"/>
    <lineage>
        <taxon>Eukaryota</taxon>
        <taxon>Viridiplantae</taxon>
        <taxon>Streptophyta</taxon>
        <taxon>Embryophyta</taxon>
        <taxon>Tracheophyta</taxon>
        <taxon>Spermatophyta</taxon>
        <taxon>Magnoliopsida</taxon>
        <taxon>Liliopsida</taxon>
        <taxon>Poales</taxon>
        <taxon>Poaceae</taxon>
        <taxon>PACMAD clade</taxon>
        <taxon>Panicoideae</taxon>
        <taxon>Andropogonodae</taxon>
        <taxon>Andropogoneae</taxon>
        <taxon>Tripsacinae</taxon>
        <taxon>Zea</taxon>
    </lineage>
</organism>
<reference evidence="2" key="1">
    <citation type="journal article" date="2009" name="PLoS Genet.">
        <title>Sequencing, mapping, and analysis of 27,455 maize full-length cDNAs.</title>
        <authorList>
            <person name="Soderlund C."/>
            <person name="Descour A."/>
            <person name="Kudrna D."/>
            <person name="Bomhoff M."/>
            <person name="Boyd L."/>
            <person name="Currie J."/>
            <person name="Angelova A."/>
            <person name="Collura K."/>
            <person name="Wissotski M."/>
            <person name="Ashley E."/>
            <person name="Morrow D."/>
            <person name="Fernandes J."/>
            <person name="Walbot V."/>
            <person name="Yu Y."/>
        </authorList>
    </citation>
    <scope>NUCLEOTIDE SEQUENCE</scope>
    <source>
        <strain evidence="2">B73</strain>
    </source>
</reference>
<dbReference type="EMBL" id="BT033245">
    <property type="protein sequence ID" value="ACF78250.1"/>
    <property type="molecule type" value="mRNA"/>
</dbReference>
<feature type="chain" id="PRO_5002801987" evidence="1">
    <location>
        <begin position="17"/>
        <end position="81"/>
    </location>
</feature>